<evidence type="ECO:0000256" key="1">
    <source>
        <dbReference type="SAM" id="Phobius"/>
    </source>
</evidence>
<comment type="caution">
    <text evidence="2">The sequence shown here is derived from an EMBL/GenBank/DDBJ whole genome shotgun (WGS) entry which is preliminary data.</text>
</comment>
<dbReference type="EMBL" id="JAHZST010000002">
    <property type="protein sequence ID" value="MBW8182550.1"/>
    <property type="molecule type" value="Genomic_DNA"/>
</dbReference>
<name>A0ABS7DYP6_9GAMM</name>
<accession>A0ABS7DYP6</accession>
<evidence type="ECO:0008006" key="4">
    <source>
        <dbReference type="Google" id="ProtNLM"/>
    </source>
</evidence>
<feature type="transmembrane region" description="Helical" evidence="1">
    <location>
        <begin position="154"/>
        <end position="177"/>
    </location>
</feature>
<keyword evidence="1" id="KW-1133">Transmembrane helix</keyword>
<feature type="transmembrane region" description="Helical" evidence="1">
    <location>
        <begin position="128"/>
        <end position="147"/>
    </location>
</feature>
<dbReference type="InterPro" id="IPR006311">
    <property type="entry name" value="TAT_signal"/>
</dbReference>
<dbReference type="RefSeq" id="WP_220108246.1">
    <property type="nucleotide sequence ID" value="NZ_JAHZST010000002.1"/>
</dbReference>
<reference evidence="2 3" key="1">
    <citation type="submission" date="2021-07" db="EMBL/GenBank/DDBJ databases">
        <title>Shewanella sp. nov, isolated from SCS.</title>
        <authorList>
            <person name="Cao W.R."/>
        </authorList>
    </citation>
    <scope>NUCLEOTIDE SEQUENCE [LARGE SCALE GENOMIC DNA]</scope>
    <source>
        <strain evidence="2 3">NR704-98</strain>
    </source>
</reference>
<evidence type="ECO:0000313" key="3">
    <source>
        <dbReference type="Proteomes" id="UP001195963"/>
    </source>
</evidence>
<protein>
    <recommendedName>
        <fullName evidence="4">RHS repeat-associated core domain-containing protein</fullName>
    </recommendedName>
</protein>
<feature type="transmembrane region" description="Helical" evidence="1">
    <location>
        <begin position="189"/>
        <end position="209"/>
    </location>
</feature>
<feature type="transmembrane region" description="Helical" evidence="1">
    <location>
        <begin position="21"/>
        <end position="40"/>
    </location>
</feature>
<proteinExistence type="predicted"/>
<keyword evidence="3" id="KW-1185">Reference proteome</keyword>
<dbReference type="NCBIfam" id="TIGR03696">
    <property type="entry name" value="Rhs_assc_core"/>
    <property type="match status" value="1"/>
</dbReference>
<keyword evidence="1" id="KW-0472">Membrane</keyword>
<organism evidence="2 3">
    <name type="scientific">Shewanella nanhaiensis</name>
    <dbReference type="NCBI Taxonomy" id="2864872"/>
    <lineage>
        <taxon>Bacteria</taxon>
        <taxon>Pseudomonadati</taxon>
        <taxon>Pseudomonadota</taxon>
        <taxon>Gammaproteobacteria</taxon>
        <taxon>Alteromonadales</taxon>
        <taxon>Shewanellaceae</taxon>
        <taxon>Shewanella</taxon>
    </lineage>
</organism>
<dbReference type="PROSITE" id="PS51318">
    <property type="entry name" value="TAT"/>
    <property type="match status" value="1"/>
</dbReference>
<evidence type="ECO:0000313" key="2">
    <source>
        <dbReference type="EMBL" id="MBW8182550.1"/>
    </source>
</evidence>
<gene>
    <name evidence="2" type="ORF">K0625_02625</name>
</gene>
<dbReference type="Gene3D" id="2.180.10.10">
    <property type="entry name" value="RHS repeat-associated core"/>
    <property type="match status" value="1"/>
</dbReference>
<keyword evidence="1" id="KW-0812">Transmembrane</keyword>
<dbReference type="Proteomes" id="UP001195963">
    <property type="component" value="Unassembled WGS sequence"/>
</dbReference>
<sequence>MENSNKKDALNCISRRNFLSGSISIALLTGISLTSIKSMAKAINLDSNLLLTIIKHELSGFNGELLDPITGNYQLGQGYRFYNPILMRFQSPDSMSPFGEAGLNVYAYCHGDPVNFNDPTGHLDGWKIGFGIFAVVTGIIGAVLAPFTGGTSFAVAMGVLSGVLGAIGGSLTIASAAVEDSNPTAAANLDIASIVFSVASIAAGVSGALKGTVSGFKSRFSTSNFKTTSKLKIGKSAKARNDKFFTKIKDNSFKEVDARSGALSVETADTVMATKLESHVVGQRDLSSKFISMKPKTQYKPTRFLNNTMAWKVENIAKTGMNSGHFARSFAGALVRQGLSMSSGSFLAASKLVTARDKLDNINENNNTDTPQAPGTFGQIQATFSLDTDIVNRQIRNGIFA</sequence>
<dbReference type="InterPro" id="IPR022385">
    <property type="entry name" value="Rhs_assc_core"/>
</dbReference>